<name>A0A1V9Y7I4_9STRA</name>
<comment type="caution">
    <text evidence="1">The sequence shown here is derived from an EMBL/GenBank/DDBJ whole genome shotgun (WGS) entry which is preliminary data.</text>
</comment>
<dbReference type="Proteomes" id="UP000243217">
    <property type="component" value="Unassembled WGS sequence"/>
</dbReference>
<sequence>MLPAIFTNDNNQSIEAVEVTSNSSVHPIRRKLSSIRRRLSQLGKSKSLDESLQNVPESNTLNYKTENKEDTVEDVQNNGKEDKSVVDIQNEAKRVCSILSGEVKKHLKVLKTIDPMNCALEDVKNTMKEANVWLVQCLSAPTVPNCEDDCIKEAKLNQQFHAERCLLEANELAIKEIKRLSDHACRNTEDEQVNS</sequence>
<reference evidence="1 2" key="1">
    <citation type="journal article" date="2014" name="Genome Biol. Evol.">
        <title>The secreted proteins of Achlya hypogyna and Thraustotheca clavata identify the ancestral oomycete secretome and reveal gene acquisitions by horizontal gene transfer.</title>
        <authorList>
            <person name="Misner I."/>
            <person name="Blouin N."/>
            <person name="Leonard G."/>
            <person name="Richards T.A."/>
            <person name="Lane C.E."/>
        </authorList>
    </citation>
    <scope>NUCLEOTIDE SEQUENCE [LARGE SCALE GENOMIC DNA]</scope>
    <source>
        <strain evidence="1 2">ATCC 34112</strain>
    </source>
</reference>
<accession>A0A1V9Y7I4</accession>
<proteinExistence type="predicted"/>
<protein>
    <submittedName>
        <fullName evidence="1">Uncharacterized protein</fullName>
    </submittedName>
</protein>
<keyword evidence="2" id="KW-1185">Reference proteome</keyword>
<dbReference type="AlphaFoldDB" id="A0A1V9Y7I4"/>
<organism evidence="1 2">
    <name type="scientific">Thraustotheca clavata</name>
    <dbReference type="NCBI Taxonomy" id="74557"/>
    <lineage>
        <taxon>Eukaryota</taxon>
        <taxon>Sar</taxon>
        <taxon>Stramenopiles</taxon>
        <taxon>Oomycota</taxon>
        <taxon>Saprolegniomycetes</taxon>
        <taxon>Saprolegniales</taxon>
        <taxon>Achlyaceae</taxon>
        <taxon>Thraustotheca</taxon>
    </lineage>
</organism>
<gene>
    <name evidence="1" type="ORF">THRCLA_11512</name>
</gene>
<dbReference type="EMBL" id="JNBS01004930">
    <property type="protein sequence ID" value="OQR81685.1"/>
    <property type="molecule type" value="Genomic_DNA"/>
</dbReference>
<evidence type="ECO:0000313" key="1">
    <source>
        <dbReference type="EMBL" id="OQR81685.1"/>
    </source>
</evidence>
<evidence type="ECO:0000313" key="2">
    <source>
        <dbReference type="Proteomes" id="UP000243217"/>
    </source>
</evidence>
<dbReference type="OrthoDB" id="79723at2759"/>